<dbReference type="AlphaFoldDB" id="I7LJH9"/>
<sequence length="289" mass="32902">MNGGLKNVNKNVCKTLSIINLVIMFLIMNITSVFATANTVKSNEILNLERKLTNAENKLVKYLEKNIGKKDTKLIIEDFFKYELNNTEKLSKDDVIRLNEIDNQDKENKFNSYNNKFYSNKIRKTVQIRQVIITFYKNGTFSVEDVSKYIYTNRVDLTTSSLVASVPSSAITSTSGTVWGQAYKDYYSWVGIYVFTVAVGSSFAYNGQYASYNGSFKAYYLKGPIPLWQVSDWTSGHGPAGNKYEAYCSGYFHIGFEYQGVGWVIQDFYIQHRVTCSPTGQITPSYIMI</sequence>
<gene>
    <name evidence="3" type="ORF">CAAU_1653</name>
</gene>
<name>I7LJH9_9CLOT</name>
<keyword evidence="2" id="KW-1133">Transmembrane helix</keyword>
<evidence type="ECO:0000313" key="3">
    <source>
        <dbReference type="EMBL" id="CCJ33737.1"/>
    </source>
</evidence>
<dbReference type="STRING" id="857293.CAAU_1653"/>
<keyword evidence="4" id="KW-1185">Reference proteome</keyword>
<dbReference type="EMBL" id="CAKP01000083">
    <property type="protein sequence ID" value="CCJ33737.1"/>
    <property type="molecule type" value="Genomic_DNA"/>
</dbReference>
<comment type="caution">
    <text evidence="3">The sequence shown here is derived from an EMBL/GenBank/DDBJ whole genome shotgun (WGS) entry which is preliminary data.</text>
</comment>
<keyword evidence="2" id="KW-0472">Membrane</keyword>
<dbReference type="Proteomes" id="UP000007652">
    <property type="component" value="Unassembled WGS sequence"/>
</dbReference>
<keyword evidence="1" id="KW-0175">Coiled coil</keyword>
<accession>I7LJH9</accession>
<feature type="transmembrane region" description="Helical" evidence="2">
    <location>
        <begin position="12"/>
        <end position="35"/>
    </location>
</feature>
<keyword evidence="2" id="KW-0812">Transmembrane</keyword>
<evidence type="ECO:0000256" key="2">
    <source>
        <dbReference type="SAM" id="Phobius"/>
    </source>
</evidence>
<evidence type="ECO:0000256" key="1">
    <source>
        <dbReference type="SAM" id="Coils"/>
    </source>
</evidence>
<reference evidence="3 4" key="1">
    <citation type="journal article" date="2011" name="J. Bacteriol.">
        <title>Draft genome sequence of Caloramator australicus strain RC3T, a thermoanaerobe from the Great Artesian Basin of Australia.</title>
        <authorList>
            <person name="Ogg C.D."/>
            <person name="Patel B.K.C."/>
        </authorList>
    </citation>
    <scope>NUCLEOTIDE SEQUENCE [LARGE SCALE GENOMIC DNA]</scope>
    <source>
        <strain evidence="3 4">RC3</strain>
    </source>
</reference>
<proteinExistence type="predicted"/>
<feature type="coiled-coil region" evidence="1">
    <location>
        <begin position="38"/>
        <end position="65"/>
    </location>
</feature>
<evidence type="ECO:0000313" key="4">
    <source>
        <dbReference type="Proteomes" id="UP000007652"/>
    </source>
</evidence>
<organism evidence="3 4">
    <name type="scientific">Caloramator australicus RC3</name>
    <dbReference type="NCBI Taxonomy" id="857293"/>
    <lineage>
        <taxon>Bacteria</taxon>
        <taxon>Bacillati</taxon>
        <taxon>Bacillota</taxon>
        <taxon>Clostridia</taxon>
        <taxon>Eubacteriales</taxon>
        <taxon>Clostridiaceae</taxon>
        <taxon>Caloramator</taxon>
    </lineage>
</organism>
<protein>
    <submittedName>
        <fullName evidence="3">Conserved protein</fullName>
    </submittedName>
</protein>